<dbReference type="EMBL" id="CP104550">
    <property type="protein sequence ID" value="UXH32500.1"/>
    <property type="molecule type" value="Genomic_DNA"/>
</dbReference>
<dbReference type="Proteomes" id="UP001369247">
    <property type="component" value="Unassembled WGS sequence"/>
</dbReference>
<evidence type="ECO:0000313" key="2">
    <source>
        <dbReference type="EMBL" id="MEJ8542429.1"/>
    </source>
</evidence>
<organism evidence="3">
    <name type="scientific">Methanothermobacter wolfeii</name>
    <name type="common">Methanobacterium wolfei</name>
    <dbReference type="NCBI Taxonomy" id="145261"/>
    <lineage>
        <taxon>Archaea</taxon>
        <taxon>Methanobacteriati</taxon>
        <taxon>Methanobacteriota</taxon>
        <taxon>Methanomada group</taxon>
        <taxon>Methanobacteria</taxon>
        <taxon>Methanobacteriales</taxon>
        <taxon>Methanobacteriaceae</taxon>
        <taxon>Methanothermobacter</taxon>
    </lineage>
</organism>
<evidence type="ECO:0000313" key="3">
    <source>
        <dbReference type="EMBL" id="UXH32500.1"/>
    </source>
</evidence>
<gene>
    <name evidence="3" type="ORF">N5910_04250</name>
    <name evidence="2" type="ORF">U2150_02840</name>
</gene>
<protein>
    <recommendedName>
        <fullName evidence="5">DUF5668 domain-containing protein</fullName>
    </recommendedName>
</protein>
<dbReference type="Proteomes" id="UP001065373">
    <property type="component" value="Chromosome"/>
</dbReference>
<keyword evidence="1" id="KW-0472">Membrane</keyword>
<keyword evidence="1" id="KW-0812">Transmembrane</keyword>
<reference evidence="2 4" key="2">
    <citation type="submission" date="2023-12" db="EMBL/GenBank/DDBJ databases">
        <title>Phenotypic and Genomic Characterization of Methanothermobacter wolfeii Strain BSEL, a CO2-Capturing Archaeon with Minimal Nutrient Requirements.</title>
        <authorList>
            <person name="Ale Enriquez F."/>
            <person name="Ahring B.K."/>
        </authorList>
    </citation>
    <scope>NUCLEOTIDE SEQUENCE [LARGE SCALE GENOMIC DNA]</scope>
    <source>
        <strain evidence="2 4">BSEL-1</strain>
    </source>
</reference>
<dbReference type="GeneID" id="58978468"/>
<dbReference type="EMBL" id="JAXUHJ010000008">
    <property type="protein sequence ID" value="MEJ8542429.1"/>
    <property type="molecule type" value="Genomic_DNA"/>
</dbReference>
<proteinExistence type="predicted"/>
<dbReference type="GeneID" id="75106436"/>
<dbReference type="AlphaFoldDB" id="A0A9E7RUG6"/>
<feature type="transmembrane region" description="Helical" evidence="1">
    <location>
        <begin position="51"/>
        <end position="69"/>
    </location>
</feature>
<evidence type="ECO:0008006" key="5">
    <source>
        <dbReference type="Google" id="ProtNLM"/>
    </source>
</evidence>
<name>A0A9E7RUG6_METWO</name>
<keyword evidence="4" id="KW-1185">Reference proteome</keyword>
<evidence type="ECO:0000256" key="1">
    <source>
        <dbReference type="SAM" id="Phobius"/>
    </source>
</evidence>
<accession>A0A9E7RUG6</accession>
<feature type="transmembrane region" description="Helical" evidence="1">
    <location>
        <begin position="21"/>
        <end position="45"/>
    </location>
</feature>
<evidence type="ECO:0000313" key="4">
    <source>
        <dbReference type="Proteomes" id="UP001369247"/>
    </source>
</evidence>
<dbReference type="KEGG" id="mwo:MWSIV6_0820"/>
<reference evidence="3" key="1">
    <citation type="submission" date="2022-09" db="EMBL/GenBank/DDBJ databases">
        <title>Characterization of three MwoI isoschizomers from sequenced genome and metagenomes.</title>
        <authorList>
            <person name="Fomenkov A."/>
            <person name="Xu S.Y."/>
            <person name="Roberts R.J."/>
        </authorList>
    </citation>
    <scope>NUCLEOTIDE SEQUENCE</scope>
    <source>
        <strain evidence="3">DSM 2970</strain>
    </source>
</reference>
<sequence length="71" mass="8144">MEDEVEINRKPRRPPSDRSLWGVYLGIILIIIGILWFAFAAGIIPPQYSRFWPQALLVIIGLLVLIKSLKK</sequence>
<keyword evidence="1" id="KW-1133">Transmembrane helix</keyword>
<dbReference type="RefSeq" id="WP_074358875.1">
    <property type="nucleotide sequence ID" value="NZ_CP104550.1"/>
</dbReference>